<dbReference type="Pfam" id="PF06445">
    <property type="entry name" value="GyrI-like"/>
    <property type="match status" value="1"/>
</dbReference>
<dbReference type="Pfam" id="PF13411">
    <property type="entry name" value="MerR_1"/>
    <property type="match status" value="1"/>
</dbReference>
<evidence type="ECO:0000256" key="1">
    <source>
        <dbReference type="ARBA" id="ARBA00023125"/>
    </source>
</evidence>
<dbReference type="GeneID" id="48274894"/>
<dbReference type="SUPFAM" id="SSF46955">
    <property type="entry name" value="Putative DNA-binding domain"/>
    <property type="match status" value="1"/>
</dbReference>
<dbReference type="GO" id="GO:0003700">
    <property type="term" value="F:DNA-binding transcription factor activity"/>
    <property type="evidence" value="ECO:0007669"/>
    <property type="project" value="InterPro"/>
</dbReference>
<dbReference type="PANTHER" id="PTHR30204">
    <property type="entry name" value="REDOX-CYCLING DRUG-SENSING TRANSCRIPTIONAL ACTIVATOR SOXR"/>
    <property type="match status" value="1"/>
</dbReference>
<dbReference type="Gene3D" id="1.10.1660.10">
    <property type="match status" value="1"/>
</dbReference>
<evidence type="ECO:0000313" key="3">
    <source>
        <dbReference type="EMBL" id="AVK95099.1"/>
    </source>
</evidence>
<dbReference type="AlphaFoldDB" id="A0A2S0JVL5"/>
<dbReference type="RefSeq" id="WP_024364011.1">
    <property type="nucleotide sequence ID" value="NZ_BJNS01000038.1"/>
</dbReference>
<keyword evidence="1" id="KW-0238">DNA-binding</keyword>
<sequence length="277" mass="32527">MLNKNVKYFTTGEFAKLCKVNKQTLIYYDQIGLLSPIMKDHKDYRYYTIAQYDFFSVIELLKTVGMSLKDIQKYMADKSPENFLELMHQQKALVAKKRQELEMIESIIEVKIETTEDALQTDFDSITIGHFPEETLYLSKNIEDSTEEQFVKAVSDFIDELDRSQLDTGYPIGGITRREQVLAGNYDNYCYLYMEQPHPQEGHPYFKAIEGDFIIGYHLGLSTELGQTYERLFKVMAERGYELGQYVYEEYIYDAVIKNREEEYVTKIMMEITKKAN</sequence>
<evidence type="ECO:0000313" key="6">
    <source>
        <dbReference type="Proteomes" id="UP000255295"/>
    </source>
</evidence>
<dbReference type="SUPFAM" id="SSF55136">
    <property type="entry name" value="Probable bacterial effector-binding domain"/>
    <property type="match status" value="1"/>
</dbReference>
<evidence type="ECO:0000259" key="2">
    <source>
        <dbReference type="PROSITE" id="PS50937"/>
    </source>
</evidence>
<dbReference type="InterPro" id="IPR000551">
    <property type="entry name" value="MerR-type_HTH_dom"/>
</dbReference>
<dbReference type="InterPro" id="IPR011256">
    <property type="entry name" value="Reg_factor_effector_dom_sf"/>
</dbReference>
<feature type="domain" description="HTH merR-type" evidence="2">
    <location>
        <begin position="8"/>
        <end position="77"/>
    </location>
</feature>
<dbReference type="EMBL" id="CP019980">
    <property type="protein sequence ID" value="AVK95099.1"/>
    <property type="molecule type" value="Genomic_DNA"/>
</dbReference>
<gene>
    <name evidence="4" type="primary">bltR_2</name>
    <name evidence="3" type="ORF">LS41612_01700</name>
    <name evidence="4" type="ORF">NCTC10338_04461</name>
</gene>
<dbReference type="Gene3D" id="3.20.80.10">
    <property type="entry name" value="Regulatory factor, effector binding domain"/>
    <property type="match status" value="1"/>
</dbReference>
<accession>A0A2S0JVL5</accession>
<organism evidence="3 5">
    <name type="scientific">Lysinibacillus sphaericus</name>
    <name type="common">Bacillus sphaericus</name>
    <dbReference type="NCBI Taxonomy" id="1421"/>
    <lineage>
        <taxon>Bacteria</taxon>
        <taxon>Bacillati</taxon>
        <taxon>Bacillota</taxon>
        <taxon>Bacilli</taxon>
        <taxon>Bacillales</taxon>
        <taxon>Bacillaceae</taxon>
        <taxon>Lysinibacillus</taxon>
    </lineage>
</organism>
<protein>
    <submittedName>
        <fullName evidence="3">Transcriptional regulator</fullName>
    </submittedName>
</protein>
<dbReference type="PANTHER" id="PTHR30204:SF85">
    <property type="entry name" value="MULTIDRUG-EFFLUX TRANSPORTER 2 REGULATOR"/>
    <property type="match status" value="1"/>
</dbReference>
<reference evidence="4 6" key="2">
    <citation type="submission" date="2018-06" db="EMBL/GenBank/DDBJ databases">
        <authorList>
            <consortium name="Pathogen Informatics"/>
            <person name="Doyle S."/>
        </authorList>
    </citation>
    <scope>NUCLEOTIDE SEQUENCE [LARGE SCALE GENOMIC DNA]</scope>
    <source>
        <strain evidence="4 6">NCTC10338</strain>
    </source>
</reference>
<dbReference type="InterPro" id="IPR029442">
    <property type="entry name" value="GyrI-like"/>
</dbReference>
<name>A0A2S0JVL5_LYSSH</name>
<dbReference type="Proteomes" id="UP000255295">
    <property type="component" value="Unassembled WGS sequence"/>
</dbReference>
<evidence type="ECO:0000313" key="4">
    <source>
        <dbReference type="EMBL" id="SUV19567.1"/>
    </source>
</evidence>
<dbReference type="InterPro" id="IPR009061">
    <property type="entry name" value="DNA-bd_dom_put_sf"/>
</dbReference>
<dbReference type="EMBL" id="UFSZ01000001">
    <property type="protein sequence ID" value="SUV19567.1"/>
    <property type="molecule type" value="Genomic_DNA"/>
</dbReference>
<dbReference type="Proteomes" id="UP000238825">
    <property type="component" value="Chromosome"/>
</dbReference>
<dbReference type="SMART" id="SM00422">
    <property type="entry name" value="HTH_MERR"/>
    <property type="match status" value="1"/>
</dbReference>
<reference evidence="3 5" key="1">
    <citation type="submission" date="2017-03" db="EMBL/GenBank/DDBJ databases">
        <title>The whole genome sequencing and assembly of Lysinibacillus sphaericus DSM 28T strain.</title>
        <authorList>
            <person name="Lee Y.-J."/>
            <person name="Yi H."/>
            <person name="Bahn Y.-S."/>
            <person name="Kim J.F."/>
            <person name="Lee D.-W."/>
        </authorList>
    </citation>
    <scope>NUCLEOTIDE SEQUENCE [LARGE SCALE GENOMIC DNA]</scope>
    <source>
        <strain evidence="3 5">DSM 28</strain>
    </source>
</reference>
<dbReference type="PROSITE" id="PS50937">
    <property type="entry name" value="HTH_MERR_2"/>
    <property type="match status" value="1"/>
</dbReference>
<proteinExistence type="predicted"/>
<dbReference type="GO" id="GO:0003677">
    <property type="term" value="F:DNA binding"/>
    <property type="evidence" value="ECO:0007669"/>
    <property type="project" value="UniProtKB-KW"/>
</dbReference>
<evidence type="ECO:0000313" key="5">
    <source>
        <dbReference type="Proteomes" id="UP000238825"/>
    </source>
</evidence>
<dbReference type="InterPro" id="IPR047057">
    <property type="entry name" value="MerR_fam"/>
</dbReference>